<dbReference type="Pfam" id="PF09012">
    <property type="entry name" value="FeoC"/>
    <property type="match status" value="1"/>
</dbReference>
<dbReference type="AlphaFoldDB" id="A0A2N9YA10"/>
<proteinExistence type="predicted"/>
<evidence type="ECO:0000313" key="3">
    <source>
        <dbReference type="Proteomes" id="UP000234271"/>
    </source>
</evidence>
<dbReference type="RefSeq" id="WP_062150260.1">
    <property type="nucleotide sequence ID" value="NZ_CP012373.2"/>
</dbReference>
<evidence type="ECO:0000259" key="1">
    <source>
        <dbReference type="Pfam" id="PF09012"/>
    </source>
</evidence>
<gene>
    <name evidence="2" type="ORF">BLE401_00325</name>
</gene>
<name>A0A2N9YA10_9GAMM</name>
<dbReference type="EMBL" id="CP018889">
    <property type="protein sequence ID" value="AUI67291.1"/>
    <property type="molecule type" value="Genomic_DNA"/>
</dbReference>
<reference evidence="3" key="1">
    <citation type="submission" date="2016-12" db="EMBL/GenBank/DDBJ databases">
        <title>Complete Genome Sequence of Beggiatoa leptomitiformis D-401.</title>
        <authorList>
            <person name="Fomenkov A."/>
            <person name="Vincze T."/>
            <person name="Grabovich M."/>
            <person name="Anton B.P."/>
            <person name="Dubinina G."/>
            <person name="Orlova M."/>
            <person name="Belousova E."/>
            <person name="Roberts R.J."/>
        </authorList>
    </citation>
    <scope>NUCLEOTIDE SEQUENCE [LARGE SCALE GENOMIC DNA]</scope>
    <source>
        <strain evidence="3">D-401</strain>
    </source>
</reference>
<keyword evidence="3" id="KW-1185">Reference proteome</keyword>
<dbReference type="STRING" id="288004.AL038_05650"/>
<dbReference type="OrthoDB" id="5625554at2"/>
<dbReference type="InterPro" id="IPR036390">
    <property type="entry name" value="WH_DNA-bd_sf"/>
</dbReference>
<dbReference type="Gene3D" id="1.10.10.10">
    <property type="entry name" value="Winged helix-like DNA-binding domain superfamily/Winged helix DNA-binding domain"/>
    <property type="match status" value="1"/>
</dbReference>
<sequence>MTLTTLKLYLIQRNQVTLTDLANHFNRDPETVKAALSHWIQKGKVKHNIAEACQKSCCKNNGMDIYEWLG</sequence>
<organism evidence="2 3">
    <name type="scientific">Beggiatoa leptomitoformis</name>
    <dbReference type="NCBI Taxonomy" id="288004"/>
    <lineage>
        <taxon>Bacteria</taxon>
        <taxon>Pseudomonadati</taxon>
        <taxon>Pseudomonadota</taxon>
        <taxon>Gammaproteobacteria</taxon>
        <taxon>Thiotrichales</taxon>
        <taxon>Thiotrichaceae</taxon>
        <taxon>Beggiatoa</taxon>
    </lineage>
</organism>
<accession>A0A2N9YA10</accession>
<feature type="domain" description="Transcriptional regulator HTH-type FeoC" evidence="1">
    <location>
        <begin position="2"/>
        <end position="67"/>
    </location>
</feature>
<evidence type="ECO:0000313" key="2">
    <source>
        <dbReference type="EMBL" id="AUI67291.1"/>
    </source>
</evidence>
<dbReference type="InterPro" id="IPR015102">
    <property type="entry name" value="Tscrpt_reg_HTH_FeoC"/>
</dbReference>
<dbReference type="Proteomes" id="UP000234271">
    <property type="component" value="Chromosome"/>
</dbReference>
<dbReference type="SUPFAM" id="SSF46785">
    <property type="entry name" value="Winged helix' DNA-binding domain"/>
    <property type="match status" value="1"/>
</dbReference>
<dbReference type="KEGG" id="blep:AL038_05650"/>
<dbReference type="InterPro" id="IPR036388">
    <property type="entry name" value="WH-like_DNA-bd_sf"/>
</dbReference>
<protein>
    <recommendedName>
        <fullName evidence="1">Transcriptional regulator HTH-type FeoC domain-containing protein</fullName>
    </recommendedName>
</protein>